<dbReference type="InterPro" id="IPR042452">
    <property type="entry name" value="ZPR1_Znf1/2"/>
</dbReference>
<dbReference type="STRING" id="35128.B8C307"/>
<dbReference type="Proteomes" id="UP000001449">
    <property type="component" value="Chromosome 5"/>
</dbReference>
<dbReference type="PANTHER" id="PTHR10876">
    <property type="entry name" value="ZINC FINGER PROTEIN ZPR1"/>
    <property type="match status" value="1"/>
</dbReference>
<dbReference type="NCBIfam" id="TIGR00310">
    <property type="entry name" value="ZPR1_znf"/>
    <property type="match status" value="1"/>
</dbReference>
<feature type="non-terminal residue" evidence="6">
    <location>
        <position position="1"/>
    </location>
</feature>
<dbReference type="eggNOG" id="KOG2703">
    <property type="taxonomic scope" value="Eukaryota"/>
</dbReference>
<gene>
    <name evidence="6" type="ORF">THAPSDRAFT_34441</name>
</gene>
<dbReference type="InterPro" id="IPR056180">
    <property type="entry name" value="ZPR1_jr_dom"/>
</dbReference>
<dbReference type="InterPro" id="IPR042451">
    <property type="entry name" value="ZPR1_A/B_dom"/>
</dbReference>
<feature type="domain" description="Zinc finger ZPR1-type" evidence="5">
    <location>
        <begin position="231"/>
        <end position="406"/>
    </location>
</feature>
<dbReference type="InterPro" id="IPR040141">
    <property type="entry name" value="ZPR1"/>
</dbReference>
<dbReference type="OMA" id="KCTFDQN"/>
<protein>
    <recommendedName>
        <fullName evidence="5">Zinc finger ZPR1-type domain-containing protein</fullName>
    </recommendedName>
</protein>
<dbReference type="AlphaFoldDB" id="B8C307"/>
<proteinExistence type="inferred from homology"/>
<dbReference type="GO" id="GO:0005737">
    <property type="term" value="C:cytoplasm"/>
    <property type="evidence" value="ECO:0000318"/>
    <property type="project" value="GO_Central"/>
</dbReference>
<dbReference type="FunCoup" id="B8C307">
    <property type="interactions" value="401"/>
</dbReference>
<evidence type="ECO:0000259" key="5">
    <source>
        <dbReference type="SMART" id="SM00709"/>
    </source>
</evidence>
<dbReference type="RefSeq" id="XP_002290723.1">
    <property type="nucleotide sequence ID" value="XM_002290687.1"/>
</dbReference>
<dbReference type="HOGENOM" id="CLU_024138_5_0_1"/>
<comment type="similarity">
    <text evidence="1">Belongs to the ZPR1 family.</text>
</comment>
<reference evidence="6 7" key="2">
    <citation type="journal article" date="2008" name="Nature">
        <title>The Phaeodactylum genome reveals the evolutionary history of diatom genomes.</title>
        <authorList>
            <person name="Bowler C."/>
            <person name="Allen A.E."/>
            <person name="Badger J.H."/>
            <person name="Grimwood J."/>
            <person name="Jabbari K."/>
            <person name="Kuo A."/>
            <person name="Maheswari U."/>
            <person name="Martens C."/>
            <person name="Maumus F."/>
            <person name="Otillar R.P."/>
            <person name="Rayko E."/>
            <person name="Salamov A."/>
            <person name="Vandepoele K."/>
            <person name="Beszteri B."/>
            <person name="Gruber A."/>
            <person name="Heijde M."/>
            <person name="Katinka M."/>
            <person name="Mock T."/>
            <person name="Valentin K."/>
            <person name="Verret F."/>
            <person name="Berges J.A."/>
            <person name="Brownlee C."/>
            <person name="Cadoret J.P."/>
            <person name="Chiovitti A."/>
            <person name="Choi C.J."/>
            <person name="Coesel S."/>
            <person name="De Martino A."/>
            <person name="Detter J.C."/>
            <person name="Durkin C."/>
            <person name="Falciatore A."/>
            <person name="Fournet J."/>
            <person name="Haruta M."/>
            <person name="Huysman M.J."/>
            <person name="Jenkins B.D."/>
            <person name="Jiroutova K."/>
            <person name="Jorgensen R.E."/>
            <person name="Joubert Y."/>
            <person name="Kaplan A."/>
            <person name="Kroger N."/>
            <person name="Kroth P.G."/>
            <person name="La Roche J."/>
            <person name="Lindquist E."/>
            <person name="Lommer M."/>
            <person name="Martin-Jezequel V."/>
            <person name="Lopez P.J."/>
            <person name="Lucas S."/>
            <person name="Mangogna M."/>
            <person name="McGinnis K."/>
            <person name="Medlin L.K."/>
            <person name="Montsant A."/>
            <person name="Oudot-Le Secq M.P."/>
            <person name="Napoli C."/>
            <person name="Obornik M."/>
            <person name="Parker M.S."/>
            <person name="Petit J.L."/>
            <person name="Porcel B.M."/>
            <person name="Poulsen N."/>
            <person name="Robison M."/>
            <person name="Rychlewski L."/>
            <person name="Rynearson T.A."/>
            <person name="Schmutz J."/>
            <person name="Shapiro H."/>
            <person name="Siaut M."/>
            <person name="Stanley M."/>
            <person name="Sussman M.R."/>
            <person name="Taylor A.R."/>
            <person name="Vardi A."/>
            <person name="von Dassow P."/>
            <person name="Vyverman W."/>
            <person name="Willis A."/>
            <person name="Wyrwicz L.S."/>
            <person name="Rokhsar D.S."/>
            <person name="Weissenbach J."/>
            <person name="Armbrust E.V."/>
            <person name="Green B.R."/>
            <person name="Van de Peer Y."/>
            <person name="Grigoriev I.V."/>
        </authorList>
    </citation>
    <scope>NUCLEOTIDE SEQUENCE [LARGE SCALE GENOMIC DNA]</scope>
    <source>
        <strain evidence="6 7">CCMP1335</strain>
    </source>
</reference>
<dbReference type="GO" id="GO:0008270">
    <property type="term" value="F:zinc ion binding"/>
    <property type="evidence" value="ECO:0007669"/>
    <property type="project" value="UniProtKB-KW"/>
</dbReference>
<keyword evidence="7" id="KW-1185">Reference proteome</keyword>
<dbReference type="FunFam" id="2.20.25.420:FF:000002">
    <property type="entry name" value="Zinc finger protein ZPR1"/>
    <property type="match status" value="1"/>
</dbReference>
<name>B8C307_THAPS</name>
<evidence type="ECO:0000256" key="1">
    <source>
        <dbReference type="ARBA" id="ARBA00008354"/>
    </source>
</evidence>
<evidence type="ECO:0000256" key="3">
    <source>
        <dbReference type="ARBA" id="ARBA00022771"/>
    </source>
</evidence>
<dbReference type="KEGG" id="tps:THAPSDRAFT_34441"/>
<dbReference type="Gene3D" id="2.20.25.420">
    <property type="entry name" value="ZPR1, zinc finger domain"/>
    <property type="match status" value="1"/>
</dbReference>
<dbReference type="InParanoid" id="B8C307"/>
<dbReference type="Pfam" id="PF03367">
    <property type="entry name" value="Zn_ribbon_ZPR1"/>
    <property type="match status" value="1"/>
</dbReference>
<accession>B8C307</accession>
<feature type="domain" description="Zinc finger ZPR1-type" evidence="5">
    <location>
        <begin position="1"/>
        <end position="149"/>
    </location>
</feature>
<evidence type="ECO:0000313" key="7">
    <source>
        <dbReference type="Proteomes" id="UP000001449"/>
    </source>
</evidence>
<reference evidence="6 7" key="1">
    <citation type="journal article" date="2004" name="Science">
        <title>The genome of the diatom Thalassiosira pseudonana: ecology, evolution, and metabolism.</title>
        <authorList>
            <person name="Armbrust E.V."/>
            <person name="Berges J.A."/>
            <person name="Bowler C."/>
            <person name="Green B.R."/>
            <person name="Martinez D."/>
            <person name="Putnam N.H."/>
            <person name="Zhou S."/>
            <person name="Allen A.E."/>
            <person name="Apt K.E."/>
            <person name="Bechner M."/>
            <person name="Brzezinski M.A."/>
            <person name="Chaal B.K."/>
            <person name="Chiovitti A."/>
            <person name="Davis A.K."/>
            <person name="Demarest M.S."/>
            <person name="Detter J.C."/>
            <person name="Glavina T."/>
            <person name="Goodstein D."/>
            <person name="Hadi M.Z."/>
            <person name="Hellsten U."/>
            <person name="Hildebrand M."/>
            <person name="Jenkins B.D."/>
            <person name="Jurka J."/>
            <person name="Kapitonov V.V."/>
            <person name="Kroger N."/>
            <person name="Lau W.W."/>
            <person name="Lane T.W."/>
            <person name="Larimer F.W."/>
            <person name="Lippmeier J.C."/>
            <person name="Lucas S."/>
            <person name="Medina M."/>
            <person name="Montsant A."/>
            <person name="Obornik M."/>
            <person name="Parker M.S."/>
            <person name="Palenik B."/>
            <person name="Pazour G.J."/>
            <person name="Richardson P.M."/>
            <person name="Rynearson T.A."/>
            <person name="Saito M.A."/>
            <person name="Schwartz D.C."/>
            <person name="Thamatrakoln K."/>
            <person name="Valentin K."/>
            <person name="Vardi A."/>
            <person name="Wilkerson F.P."/>
            <person name="Rokhsar D.S."/>
        </authorList>
    </citation>
    <scope>NUCLEOTIDE SEQUENCE [LARGE SCALE GENOMIC DNA]</scope>
    <source>
        <strain evidence="6 7">CCMP1335</strain>
    </source>
</reference>
<dbReference type="PaxDb" id="35128-Thaps34441"/>
<evidence type="ECO:0000256" key="4">
    <source>
        <dbReference type="ARBA" id="ARBA00022833"/>
    </source>
</evidence>
<dbReference type="Pfam" id="PF22794">
    <property type="entry name" value="jr-ZPR1"/>
    <property type="match status" value="2"/>
</dbReference>
<organism evidence="6 7">
    <name type="scientific">Thalassiosira pseudonana</name>
    <name type="common">Marine diatom</name>
    <name type="synonym">Cyclotella nana</name>
    <dbReference type="NCBI Taxonomy" id="35128"/>
    <lineage>
        <taxon>Eukaryota</taxon>
        <taxon>Sar</taxon>
        <taxon>Stramenopiles</taxon>
        <taxon>Ochrophyta</taxon>
        <taxon>Bacillariophyta</taxon>
        <taxon>Coscinodiscophyceae</taxon>
        <taxon>Thalassiosirophycidae</taxon>
        <taxon>Thalassiosirales</taxon>
        <taxon>Thalassiosiraceae</taxon>
        <taxon>Thalassiosira</taxon>
    </lineage>
</organism>
<dbReference type="InterPro" id="IPR004457">
    <property type="entry name" value="Znf_ZPR1"/>
</dbReference>
<dbReference type="PANTHER" id="PTHR10876:SF0">
    <property type="entry name" value="ZINC FINGER PROTEIN ZPR1"/>
    <property type="match status" value="1"/>
</dbReference>
<keyword evidence="4" id="KW-0862">Zinc</keyword>
<dbReference type="Gene3D" id="2.60.120.1040">
    <property type="entry name" value="ZPR1, A/B domain"/>
    <property type="match status" value="2"/>
</dbReference>
<dbReference type="GeneID" id="7450090"/>
<dbReference type="FunFam" id="2.60.120.1040:FF:000011">
    <property type="entry name" value="Uncharacterized protein"/>
    <property type="match status" value="1"/>
</dbReference>
<feature type="non-terminal residue" evidence="6">
    <location>
        <position position="460"/>
    </location>
</feature>
<dbReference type="GO" id="GO:0005634">
    <property type="term" value="C:nucleus"/>
    <property type="evidence" value="ECO:0000318"/>
    <property type="project" value="GO_Central"/>
</dbReference>
<sequence>CPNCQSPNAPTTILPTNTLHESVIMSLTCPDGNFHDIQINIGGTIQPRGQRTVITVSSRRDLDRQIVKSDSATVFLPSVDDFEIPQHTQVGVCTIEGLLRQAACNLEKWQAERLRLGDVDNFHRFNLHNNYMPFNLILDDAAGNSFIENPYAPSSDPNTTTEEYIRTPAQDIELGLQASTEDEDVGELRGQHSVDIDECILSSLSIQSKSNNSQQSSTTELGRDEVMKFPTNCPSCNASSETDICVIAIPHFKEVIIMCLFCEQCGYKSSEIKGGGAIPSVGTRTTLQVDRADDLAREVLKSDTAGISIPELDLELNEGGLDGVYTTVEGLLMKMHDRLKEVNPFGVGDTSVKHHANNDDREFSDPLPRHARFVQFLSRLKAMAEGRVLPFVLVISDPLSNSFIGPIPEVATRLALQAEKEGSLTCYETFVDEGLSAEEYERTDEQNVNLGLSDMITEHY</sequence>
<dbReference type="EMBL" id="CM000642">
    <property type="protein sequence ID" value="EED92475.1"/>
    <property type="molecule type" value="Genomic_DNA"/>
</dbReference>
<evidence type="ECO:0000313" key="6">
    <source>
        <dbReference type="EMBL" id="EED92475.1"/>
    </source>
</evidence>
<keyword evidence="3" id="KW-0863">Zinc-finger</keyword>
<evidence type="ECO:0000256" key="2">
    <source>
        <dbReference type="ARBA" id="ARBA00022723"/>
    </source>
</evidence>
<keyword evidence="2" id="KW-0479">Metal-binding</keyword>
<dbReference type="SMART" id="SM00709">
    <property type="entry name" value="Zpr1"/>
    <property type="match status" value="2"/>
</dbReference>